<evidence type="ECO:0000313" key="1">
    <source>
        <dbReference type="EMBL" id="TGX82756.1"/>
    </source>
</evidence>
<reference evidence="1" key="1">
    <citation type="submission" date="2019-04" db="EMBL/GenBank/DDBJ databases">
        <title>Microbes associate with the intestines of laboratory mice.</title>
        <authorList>
            <person name="Navarre W."/>
            <person name="Wong E."/>
            <person name="Huang K."/>
            <person name="Tropini C."/>
            <person name="Ng K."/>
            <person name="Yu B."/>
        </authorList>
    </citation>
    <scope>NUCLEOTIDE SEQUENCE</scope>
    <source>
        <strain evidence="1">NM73_A23</strain>
    </source>
</reference>
<keyword evidence="2" id="KW-1185">Reference proteome</keyword>
<organism evidence="1 2">
    <name type="scientific">Palleniella muris</name>
    <dbReference type="NCBI Taxonomy" id="3038145"/>
    <lineage>
        <taxon>Bacteria</taxon>
        <taxon>Pseudomonadati</taxon>
        <taxon>Bacteroidota</taxon>
        <taxon>Bacteroidia</taxon>
        <taxon>Bacteroidales</taxon>
        <taxon>Prevotellaceae</taxon>
        <taxon>Palleniella</taxon>
    </lineage>
</organism>
<comment type="caution">
    <text evidence="1">The sequence shown here is derived from an EMBL/GenBank/DDBJ whole genome shotgun (WGS) entry which is preliminary data.</text>
</comment>
<name>A0AC61QR40_9BACT</name>
<evidence type="ECO:0000313" key="2">
    <source>
        <dbReference type="Proteomes" id="UP000308886"/>
    </source>
</evidence>
<proteinExistence type="predicted"/>
<sequence length="577" mass="66832">MAKSDKIIELYEWLEKNKIQYTQVDAEVIDIPEFGKAYFQDTQRSTYNSIFRKDTDGNFIFNSLVRPEELLNDGIENIIFKFGDNFYYHNLNQDFKLNILKYVGERAKLQHDIPFVNLGVHTPFELLNGSFMPEEWIRKAKYLGHTALGVCDYNTMAACFVFQKGCDAAGIKPVFGYSLTVEADGFNFGAKVYVQTQQGFRNLLRIQKAIMVDNVENKTIDISELLNRAKGNALVLDKYAPASFVGNKQVVDTLTQAFDRIFYQVDLSEYKAERIDIKVLEATKKYFHEWYDDSKMPRPVLLSDAYYLDSDDAKNKIILNKVAEGAAHEQSNDQYFKDIDEHYALFEALFGEDWDIEGLFRECAENTFIIADHAEGRMDTTRNYMPKYDMTLEELEKYGTTHNMFNQLLEEGLQRLAPKDKMDQYRKQMEYEKYIIESTDNVDYLLVQYDTCNWARKNNIFVGCGRGSAAGSLLLYLLGITLIDPIKYNLIFERFLLPERAGLSPADTTIIGNDMDSNRYFELTLDDGKIIKVDYDAEFMVKRTGTEEPIRIYADELQEGDEIIFDNKDILFTINEL</sequence>
<dbReference type="EMBL" id="SRZC01000007">
    <property type="protein sequence ID" value="TGX82756.1"/>
    <property type="molecule type" value="Genomic_DNA"/>
</dbReference>
<dbReference type="Proteomes" id="UP000308886">
    <property type="component" value="Unassembled WGS sequence"/>
</dbReference>
<accession>A0AC61QR40</accession>
<gene>
    <name evidence="1" type="ORF">E5358_05305</name>
</gene>
<protein>
    <submittedName>
        <fullName evidence="1">PHP domain-containing protein</fullName>
    </submittedName>
</protein>